<evidence type="ECO:0000313" key="2">
    <source>
        <dbReference type="EMBL" id="CDM95987.1"/>
    </source>
</evidence>
<proteinExistence type="predicted"/>
<keyword evidence="1" id="KW-0812">Transmembrane</keyword>
<evidence type="ECO:0000313" key="3">
    <source>
        <dbReference type="Proteomes" id="UP000032946"/>
    </source>
</evidence>
<name>A0A9P1KHD5_9CYAN</name>
<dbReference type="Proteomes" id="UP000032946">
    <property type="component" value="Chromosome"/>
</dbReference>
<keyword evidence="1" id="KW-0472">Membrane</keyword>
<keyword evidence="1" id="KW-1133">Transmembrane helix</keyword>
<protein>
    <submittedName>
        <fullName evidence="2">Uncharacterized protein</fullName>
    </submittedName>
</protein>
<evidence type="ECO:0000256" key="1">
    <source>
        <dbReference type="SAM" id="Phobius"/>
    </source>
</evidence>
<feature type="transmembrane region" description="Helical" evidence="1">
    <location>
        <begin position="56"/>
        <end position="74"/>
    </location>
</feature>
<gene>
    <name evidence="2" type="ORF">ARTHRO_40393</name>
</gene>
<keyword evidence="3" id="KW-1185">Reference proteome</keyword>
<accession>A0A9P1KHD5</accession>
<dbReference type="AlphaFoldDB" id="A0A9P1KHD5"/>
<sequence length="78" mass="9122">MLNDFGLIATTNNLKCLLRNWLFLTFFANKNCLILDSATRNVPQVGRISDSFFDQYLYLAVLSVLLTYLFFKFWDVTL</sequence>
<dbReference type="EMBL" id="FO818640">
    <property type="protein sequence ID" value="CDM95987.1"/>
    <property type="molecule type" value="Genomic_DNA"/>
</dbReference>
<reference evidence="2 3" key="1">
    <citation type="submission" date="2014-02" db="EMBL/GenBank/DDBJ databases">
        <authorList>
            <person name="Genoscope - CEA"/>
        </authorList>
    </citation>
    <scope>NUCLEOTIDE SEQUENCE [LARGE SCALE GENOMIC DNA]</scope>
    <source>
        <strain evidence="2 3">PCC 8005</strain>
    </source>
</reference>
<organism evidence="2 3">
    <name type="scientific">Limnospira indica PCC 8005</name>
    <dbReference type="NCBI Taxonomy" id="376219"/>
    <lineage>
        <taxon>Bacteria</taxon>
        <taxon>Bacillati</taxon>
        <taxon>Cyanobacteriota</taxon>
        <taxon>Cyanophyceae</taxon>
        <taxon>Oscillatoriophycideae</taxon>
        <taxon>Oscillatoriales</taxon>
        <taxon>Sirenicapillariaceae</taxon>
        <taxon>Limnospira</taxon>
    </lineage>
</organism>